<keyword evidence="2" id="KW-1185">Reference proteome</keyword>
<gene>
    <name evidence="1" type="ORF">LAL4801_02016</name>
</gene>
<evidence type="ECO:0000313" key="1">
    <source>
        <dbReference type="EMBL" id="CTQ43576.1"/>
    </source>
</evidence>
<protein>
    <submittedName>
        <fullName evidence="1">Uncharacterized protein</fullName>
    </submittedName>
</protein>
<accession>A0A0M6Y0E9</accession>
<organism evidence="1 2">
    <name type="scientific">Roseibium aggregatum</name>
    <dbReference type="NCBI Taxonomy" id="187304"/>
    <lineage>
        <taxon>Bacteria</taxon>
        <taxon>Pseudomonadati</taxon>
        <taxon>Pseudomonadota</taxon>
        <taxon>Alphaproteobacteria</taxon>
        <taxon>Hyphomicrobiales</taxon>
        <taxon>Stappiaceae</taxon>
        <taxon>Roseibium</taxon>
    </lineage>
</organism>
<name>A0A0M6Y0E9_9HYPH</name>
<sequence length="40" mass="4254">MRIRKKSAREGQVVRADGKVGHWPFDGALASIGLAFALSG</sequence>
<evidence type="ECO:0000313" key="2">
    <source>
        <dbReference type="Proteomes" id="UP000048926"/>
    </source>
</evidence>
<dbReference type="Proteomes" id="UP000048926">
    <property type="component" value="Unassembled WGS sequence"/>
</dbReference>
<dbReference type="AlphaFoldDB" id="A0A0M6Y0E9"/>
<dbReference type="EMBL" id="CXST01000001">
    <property type="protein sequence ID" value="CTQ43576.1"/>
    <property type="molecule type" value="Genomic_DNA"/>
</dbReference>
<proteinExistence type="predicted"/>
<reference evidence="2" key="1">
    <citation type="submission" date="2015-07" db="EMBL/GenBank/DDBJ databases">
        <authorList>
            <person name="Rodrigo-Torres Lidia"/>
            <person name="Arahal R.David."/>
        </authorList>
    </citation>
    <scope>NUCLEOTIDE SEQUENCE [LARGE SCALE GENOMIC DNA]</scope>
    <source>
        <strain evidence="2">CECT 4801</strain>
    </source>
</reference>